<evidence type="ECO:0000313" key="4">
    <source>
        <dbReference type="Proteomes" id="UP000266841"/>
    </source>
</evidence>
<evidence type="ECO:0000256" key="2">
    <source>
        <dbReference type="SAM" id="Phobius"/>
    </source>
</evidence>
<organism evidence="3 4">
    <name type="scientific">Thalassiosira oceanica</name>
    <name type="common">Marine diatom</name>
    <dbReference type="NCBI Taxonomy" id="159749"/>
    <lineage>
        <taxon>Eukaryota</taxon>
        <taxon>Sar</taxon>
        <taxon>Stramenopiles</taxon>
        <taxon>Ochrophyta</taxon>
        <taxon>Bacillariophyta</taxon>
        <taxon>Coscinodiscophyceae</taxon>
        <taxon>Thalassiosirophycidae</taxon>
        <taxon>Thalassiosirales</taxon>
        <taxon>Thalassiosiraceae</taxon>
        <taxon>Thalassiosira</taxon>
    </lineage>
</organism>
<feature type="transmembrane region" description="Helical" evidence="2">
    <location>
        <begin position="126"/>
        <end position="146"/>
    </location>
</feature>
<keyword evidence="2" id="KW-0472">Membrane</keyword>
<accession>K0T0E7</accession>
<reference evidence="3 4" key="1">
    <citation type="journal article" date="2012" name="Genome Biol.">
        <title>Genome and low-iron response of an oceanic diatom adapted to chronic iron limitation.</title>
        <authorList>
            <person name="Lommer M."/>
            <person name="Specht M."/>
            <person name="Roy A.S."/>
            <person name="Kraemer L."/>
            <person name="Andreson R."/>
            <person name="Gutowska M.A."/>
            <person name="Wolf J."/>
            <person name="Bergner S.V."/>
            <person name="Schilhabel M.B."/>
            <person name="Klostermeier U.C."/>
            <person name="Beiko R.G."/>
            <person name="Rosenstiel P."/>
            <person name="Hippler M."/>
            <person name="Laroche J."/>
        </authorList>
    </citation>
    <scope>NUCLEOTIDE SEQUENCE [LARGE SCALE GENOMIC DNA]</scope>
    <source>
        <strain evidence="3 4">CCMP1005</strain>
    </source>
</reference>
<keyword evidence="2" id="KW-0812">Transmembrane</keyword>
<proteinExistence type="predicted"/>
<dbReference type="EMBL" id="AGNL01008222">
    <property type="protein sequence ID" value="EJK70664.1"/>
    <property type="molecule type" value="Genomic_DNA"/>
</dbReference>
<comment type="caution">
    <text evidence="3">The sequence shown here is derived from an EMBL/GenBank/DDBJ whole genome shotgun (WGS) entry which is preliminary data.</text>
</comment>
<feature type="compositionally biased region" description="Low complexity" evidence="1">
    <location>
        <begin position="86"/>
        <end position="97"/>
    </location>
</feature>
<keyword evidence="4" id="KW-1185">Reference proteome</keyword>
<sequence length="202" mass="22455">MSLFATQNDKKRRRISRRGWLWRMMRLVRILFACNIFFPSATLVGARPADLLDGIEAEAAGNPGWPHLDASNSTESKNGTAIISQTPTVTPATTAPTSKQSHEPTKKYESPEKKEEDKEEEHERNVGLIFLYCILAIAGLGILLYFKNPILFFFGSCLANTRLHGLRGCLSSCCPCLFEKQSQQSLDTIIFETDDANAGLLS</sequence>
<name>K0T0E7_THAOC</name>
<evidence type="ECO:0000313" key="3">
    <source>
        <dbReference type="EMBL" id="EJK70664.1"/>
    </source>
</evidence>
<protein>
    <submittedName>
        <fullName evidence="3">Uncharacterized protein</fullName>
    </submittedName>
</protein>
<dbReference type="Proteomes" id="UP000266841">
    <property type="component" value="Unassembled WGS sequence"/>
</dbReference>
<feature type="compositionally biased region" description="Basic and acidic residues" evidence="1">
    <location>
        <begin position="100"/>
        <end position="120"/>
    </location>
</feature>
<keyword evidence="2" id="KW-1133">Transmembrane helix</keyword>
<feature type="region of interest" description="Disordered" evidence="1">
    <location>
        <begin position="84"/>
        <end position="120"/>
    </location>
</feature>
<evidence type="ECO:0000256" key="1">
    <source>
        <dbReference type="SAM" id="MobiDB-lite"/>
    </source>
</evidence>
<gene>
    <name evidence="3" type="ORF">THAOC_07958</name>
</gene>
<dbReference type="AlphaFoldDB" id="K0T0E7"/>